<dbReference type="Proteomes" id="UP001467690">
    <property type="component" value="Unassembled WGS sequence"/>
</dbReference>
<dbReference type="SMART" id="SM00487">
    <property type="entry name" value="DEXDc"/>
    <property type="match status" value="1"/>
</dbReference>
<evidence type="ECO:0000256" key="2">
    <source>
        <dbReference type="ARBA" id="ARBA00022806"/>
    </source>
</evidence>
<dbReference type="PROSITE" id="PS51192">
    <property type="entry name" value="HELICASE_ATP_BIND_1"/>
    <property type="match status" value="1"/>
</dbReference>
<evidence type="ECO:0000313" key="8">
    <source>
        <dbReference type="Proteomes" id="UP001467690"/>
    </source>
</evidence>
<evidence type="ECO:0000259" key="5">
    <source>
        <dbReference type="PROSITE" id="PS51192"/>
    </source>
</evidence>
<dbReference type="PANTHER" id="PTHR10799">
    <property type="entry name" value="SNF2/RAD54 HELICASE FAMILY"/>
    <property type="match status" value="1"/>
</dbReference>
<dbReference type="Pfam" id="PF00176">
    <property type="entry name" value="SNF2-rel_dom"/>
    <property type="match status" value="1"/>
</dbReference>
<evidence type="ECO:0000259" key="4">
    <source>
        <dbReference type="PROSITE" id="PS50966"/>
    </source>
</evidence>
<keyword evidence="3" id="KW-0863">Zinc-finger</keyword>
<keyword evidence="2 7" id="KW-0067">ATP-binding</keyword>
<feature type="domain" description="SWIM-type" evidence="4">
    <location>
        <begin position="52"/>
        <end position="84"/>
    </location>
</feature>
<gene>
    <name evidence="7" type="ORF">ABS311_00730</name>
</gene>
<evidence type="ECO:0000259" key="6">
    <source>
        <dbReference type="PROSITE" id="PS51194"/>
    </source>
</evidence>
<evidence type="ECO:0000256" key="3">
    <source>
        <dbReference type="PROSITE-ProRule" id="PRU00325"/>
    </source>
</evidence>
<dbReference type="InterPro" id="IPR038718">
    <property type="entry name" value="SNF2-like_sf"/>
</dbReference>
<keyword evidence="2 7" id="KW-0547">Nucleotide-binding</keyword>
<keyword evidence="8" id="KW-1185">Reference proteome</keyword>
<dbReference type="InterPro" id="IPR027417">
    <property type="entry name" value="P-loop_NTPase"/>
</dbReference>
<evidence type="ECO:0000313" key="7">
    <source>
        <dbReference type="EMBL" id="MER2490414.1"/>
    </source>
</evidence>
<dbReference type="SMART" id="SM00490">
    <property type="entry name" value="HELICc"/>
    <property type="match status" value="1"/>
</dbReference>
<sequence length="1040" mass="119029">MSVYDAELTEQFGEAIYQKGLNLYLQDQVKKLKHISSLNTVTAVVESRNQQYRVAIDKADLSSLCTCTNSGHCEHAVATLIAAEAQQLIDRSPVRPFAQWQQNIQKLQELHSEAQTQLKAEGVGQVQFCLQPVLEPSTGFTQIQLQLSTNTKKNTKKTSQDDSELFDALNLNCKTSSSNKRLLLGRSATKTLPQLLESARCYWQSTHTKPLKYGAPRKVELFWQASADEFKLQIKLEKAERWFLISADTPWYLDVQKGTLGTIDTHLSGLQLSQLINLPALNQKELLAFSSWQQSEIADLQLELPIHQDIVSVKEKLTPVLRIGLNEAGYIAKFRLKYGEYEIPMSLVNEPFVQIERNQKIIQIHRNPGHERKAFYLLDSYGFAHVKGSSSSQDFEFFYNSEIGVRYDQFWLNIFEEIFPLLRSQGWQVEFEEGVQPINVIQDPTFEYQINESHDWFKLGLKIDFDGQKIDLIPVLVNWLKQTDNWRNQTGRVKIALNRHQFIRVDIESLKPILAILQEANNKQAKFSNRQAHILNQIPEINSCIGGQHVKQLAKLLQDFEGIKQIPVPDSINANLRPYQQHGLNWLMFLIEYNFGGILADDMGLGKTLQTLCLLENMRLADLLTEPALIICPTSLVGNWVNEANKFAPELNIKAAYGNQRQTVLDEIESYDVVVTTYPLINRDFDELVSKSFSLLVLDEAQNIKNPRAQMTQNIKQLTSKHRLCLSGTPIENHLGELWSLFDFLMPGFLGPQTKFSKEYRKPIENFRDVDTQARLHTKIHPFVLRRRKEEVAKELPKKTEIIKHISLDNEQRVLYEAIRVSMEDKVRNILQIKGLAKSHLECLDALLKLRQICCAPQLLNLETAQDIQQSAKLEYLMEVVPEMIEEGRNILIFSQFAQMLHIISDRLEEMGIDYAKLTGETRDRQTQIDNFQNGHVSVFLISLKAGGTGLNLTAADTVIHYDPWWNPAAEAQASDRAYRIGQKKPVFVYKLICEDTIEEKVLNMQENKKSLNQSMFAKQTVDSIKDLTADSLLELFKSA</sequence>
<accession>A0ABV1RBX2</accession>
<reference evidence="7 8" key="1">
    <citation type="submission" date="2024-06" db="EMBL/GenBank/DDBJ databases">
        <authorList>
            <person name="Chen R.Y."/>
        </authorList>
    </citation>
    <scope>NUCLEOTIDE SEQUENCE [LARGE SCALE GENOMIC DNA]</scope>
    <source>
        <strain evidence="7 8">D2</strain>
    </source>
</reference>
<feature type="domain" description="Helicase ATP-binding" evidence="5">
    <location>
        <begin position="588"/>
        <end position="748"/>
    </location>
</feature>
<dbReference type="Gene3D" id="3.40.50.10810">
    <property type="entry name" value="Tandem AAA-ATPase domain"/>
    <property type="match status" value="1"/>
</dbReference>
<comment type="caution">
    <text evidence="7">The sequence shown here is derived from an EMBL/GenBank/DDBJ whole genome shotgun (WGS) entry which is preliminary data.</text>
</comment>
<organism evidence="7 8">
    <name type="scientific">Catenovulum sediminis</name>
    <dbReference type="NCBI Taxonomy" id="1740262"/>
    <lineage>
        <taxon>Bacteria</taxon>
        <taxon>Pseudomonadati</taxon>
        <taxon>Pseudomonadota</taxon>
        <taxon>Gammaproteobacteria</taxon>
        <taxon>Alteromonadales</taxon>
        <taxon>Alteromonadaceae</taxon>
        <taxon>Catenovulum</taxon>
    </lineage>
</organism>
<proteinExistence type="predicted"/>
<name>A0ABV1RBX2_9ALTE</name>
<dbReference type="InterPro" id="IPR014001">
    <property type="entry name" value="Helicase_ATP-bd"/>
</dbReference>
<dbReference type="InterPro" id="IPR049730">
    <property type="entry name" value="SNF2/RAD54-like_C"/>
</dbReference>
<dbReference type="RefSeq" id="WP_350400246.1">
    <property type="nucleotide sequence ID" value="NZ_JBELOE010000052.1"/>
</dbReference>
<dbReference type="GO" id="GO:0004386">
    <property type="term" value="F:helicase activity"/>
    <property type="evidence" value="ECO:0007669"/>
    <property type="project" value="UniProtKB-KW"/>
</dbReference>
<dbReference type="InterPro" id="IPR007527">
    <property type="entry name" value="Znf_SWIM"/>
</dbReference>
<dbReference type="PROSITE" id="PS50966">
    <property type="entry name" value="ZF_SWIM"/>
    <property type="match status" value="1"/>
</dbReference>
<keyword evidence="2 7" id="KW-0347">Helicase</keyword>
<feature type="domain" description="Helicase C-terminal" evidence="6">
    <location>
        <begin position="873"/>
        <end position="1029"/>
    </location>
</feature>
<dbReference type="EMBL" id="JBELOE010000052">
    <property type="protein sequence ID" value="MER2490414.1"/>
    <property type="molecule type" value="Genomic_DNA"/>
</dbReference>
<keyword evidence="1" id="KW-0378">Hydrolase</keyword>
<dbReference type="CDD" id="cd18793">
    <property type="entry name" value="SF2_C_SNF"/>
    <property type="match status" value="1"/>
</dbReference>
<dbReference type="SUPFAM" id="SSF52540">
    <property type="entry name" value="P-loop containing nucleoside triphosphate hydrolases"/>
    <property type="match status" value="2"/>
</dbReference>
<dbReference type="Pfam" id="PF00271">
    <property type="entry name" value="Helicase_C"/>
    <property type="match status" value="1"/>
</dbReference>
<dbReference type="InterPro" id="IPR000330">
    <property type="entry name" value="SNF2_N"/>
</dbReference>
<keyword evidence="3" id="KW-0479">Metal-binding</keyword>
<dbReference type="Gene3D" id="3.40.50.300">
    <property type="entry name" value="P-loop containing nucleotide triphosphate hydrolases"/>
    <property type="match status" value="1"/>
</dbReference>
<dbReference type="CDD" id="cd18012">
    <property type="entry name" value="DEXQc_arch_SWI2_SNF2"/>
    <property type="match status" value="1"/>
</dbReference>
<evidence type="ECO:0000256" key="1">
    <source>
        <dbReference type="ARBA" id="ARBA00022801"/>
    </source>
</evidence>
<dbReference type="PROSITE" id="PS51194">
    <property type="entry name" value="HELICASE_CTER"/>
    <property type="match status" value="1"/>
</dbReference>
<dbReference type="InterPro" id="IPR001650">
    <property type="entry name" value="Helicase_C-like"/>
</dbReference>
<keyword evidence="3" id="KW-0862">Zinc</keyword>
<protein>
    <submittedName>
        <fullName evidence="7">DEAD/DEAH box helicase</fullName>
    </submittedName>
</protein>